<dbReference type="AlphaFoldDB" id="A0A368W259"/>
<keyword evidence="3" id="KW-1185">Reference proteome</keyword>
<name>A0A368W259_9BACL</name>
<dbReference type="Proteomes" id="UP000252415">
    <property type="component" value="Unassembled WGS sequence"/>
</dbReference>
<protein>
    <submittedName>
        <fullName evidence="2">Uncharacterized protein</fullName>
    </submittedName>
</protein>
<keyword evidence="1" id="KW-1133">Transmembrane helix</keyword>
<dbReference type="Pfam" id="PF26310">
    <property type="entry name" value="YczF"/>
    <property type="match status" value="1"/>
</dbReference>
<keyword evidence="1" id="KW-0812">Transmembrane</keyword>
<evidence type="ECO:0000256" key="1">
    <source>
        <dbReference type="SAM" id="Phobius"/>
    </source>
</evidence>
<comment type="caution">
    <text evidence="2">The sequence shown here is derived from an EMBL/GenBank/DDBJ whole genome shotgun (WGS) entry which is preliminary data.</text>
</comment>
<organism evidence="2 3">
    <name type="scientific">Paenibacillus prosopidis</name>
    <dbReference type="NCBI Taxonomy" id="630520"/>
    <lineage>
        <taxon>Bacteria</taxon>
        <taxon>Bacillati</taxon>
        <taxon>Bacillota</taxon>
        <taxon>Bacilli</taxon>
        <taxon>Bacillales</taxon>
        <taxon>Paenibacillaceae</taxon>
        <taxon>Paenibacillus</taxon>
    </lineage>
</organism>
<keyword evidence="1" id="KW-0472">Membrane</keyword>
<dbReference type="InterPro" id="IPR058725">
    <property type="entry name" value="YczF"/>
</dbReference>
<proteinExistence type="predicted"/>
<sequence length="87" mass="10690">MHRQYNRIYDRRSLDLRIFMIFIMLFFLSVLFVITMDLMFLQIPLQESLDNILIPFKSMMNEEILFISLIILYMVTKPIVIYFKMKK</sequence>
<accession>A0A368W259</accession>
<evidence type="ECO:0000313" key="3">
    <source>
        <dbReference type="Proteomes" id="UP000252415"/>
    </source>
</evidence>
<feature type="transmembrane region" description="Helical" evidence="1">
    <location>
        <begin position="21"/>
        <end position="44"/>
    </location>
</feature>
<evidence type="ECO:0000313" key="2">
    <source>
        <dbReference type="EMBL" id="RCW49117.1"/>
    </source>
</evidence>
<feature type="transmembrane region" description="Helical" evidence="1">
    <location>
        <begin position="64"/>
        <end position="83"/>
    </location>
</feature>
<dbReference type="EMBL" id="QPJD01000005">
    <property type="protein sequence ID" value="RCW49117.1"/>
    <property type="molecule type" value="Genomic_DNA"/>
</dbReference>
<gene>
    <name evidence="2" type="ORF">DFP97_105302</name>
</gene>
<reference evidence="2 3" key="1">
    <citation type="submission" date="2018-07" db="EMBL/GenBank/DDBJ databases">
        <title>Genomic Encyclopedia of Type Strains, Phase III (KMG-III): the genomes of soil and plant-associated and newly described type strains.</title>
        <authorList>
            <person name="Whitman W."/>
        </authorList>
    </citation>
    <scope>NUCLEOTIDE SEQUENCE [LARGE SCALE GENOMIC DNA]</scope>
    <source>
        <strain evidence="2 3">CECT 7506</strain>
    </source>
</reference>